<dbReference type="AlphaFoldDB" id="K0SKN3"/>
<proteinExistence type="predicted"/>
<evidence type="ECO:0000313" key="3">
    <source>
        <dbReference type="Proteomes" id="UP000266841"/>
    </source>
</evidence>
<evidence type="ECO:0000256" key="1">
    <source>
        <dbReference type="SAM" id="MobiDB-lite"/>
    </source>
</evidence>
<feature type="compositionally biased region" description="Basic and acidic residues" evidence="1">
    <location>
        <begin position="105"/>
        <end position="120"/>
    </location>
</feature>
<keyword evidence="3" id="KW-1185">Reference proteome</keyword>
<sequence>DINHALSPSFYITTTNPLYMLINGAYPQGGLLLHPSNTMFQRTTSAKKVKKLEGCSLTTVLSNLSSSLCYSPPSEQKLMSESKPEDADSSIVVSIQSLEPMCDQKATRVHSESRTRDFLHPKQVRKKSS</sequence>
<dbReference type="Proteomes" id="UP000266841">
    <property type="component" value="Unassembled WGS sequence"/>
</dbReference>
<dbReference type="EMBL" id="AGNL01014122">
    <property type="protein sequence ID" value="EJK66858.1"/>
    <property type="molecule type" value="Genomic_DNA"/>
</dbReference>
<organism evidence="2 3">
    <name type="scientific">Thalassiosira oceanica</name>
    <name type="common">Marine diatom</name>
    <dbReference type="NCBI Taxonomy" id="159749"/>
    <lineage>
        <taxon>Eukaryota</taxon>
        <taxon>Sar</taxon>
        <taxon>Stramenopiles</taxon>
        <taxon>Ochrophyta</taxon>
        <taxon>Bacillariophyta</taxon>
        <taxon>Coscinodiscophyceae</taxon>
        <taxon>Thalassiosirophycidae</taxon>
        <taxon>Thalassiosirales</taxon>
        <taxon>Thalassiosiraceae</taxon>
        <taxon>Thalassiosira</taxon>
    </lineage>
</organism>
<feature type="non-terminal residue" evidence="2">
    <location>
        <position position="1"/>
    </location>
</feature>
<name>K0SKN3_THAOC</name>
<reference evidence="2 3" key="1">
    <citation type="journal article" date="2012" name="Genome Biol.">
        <title>Genome and low-iron response of an oceanic diatom adapted to chronic iron limitation.</title>
        <authorList>
            <person name="Lommer M."/>
            <person name="Specht M."/>
            <person name="Roy A.S."/>
            <person name="Kraemer L."/>
            <person name="Andreson R."/>
            <person name="Gutowska M.A."/>
            <person name="Wolf J."/>
            <person name="Bergner S.V."/>
            <person name="Schilhabel M.B."/>
            <person name="Klostermeier U.C."/>
            <person name="Beiko R.G."/>
            <person name="Rosenstiel P."/>
            <person name="Hippler M."/>
            <person name="Laroche J."/>
        </authorList>
    </citation>
    <scope>NUCLEOTIDE SEQUENCE [LARGE SCALE GENOMIC DNA]</scope>
    <source>
        <strain evidence="2 3">CCMP1005</strain>
    </source>
</reference>
<comment type="caution">
    <text evidence="2">The sequence shown here is derived from an EMBL/GenBank/DDBJ whole genome shotgun (WGS) entry which is preliminary data.</text>
</comment>
<accession>K0SKN3</accession>
<evidence type="ECO:0000313" key="2">
    <source>
        <dbReference type="EMBL" id="EJK66858.1"/>
    </source>
</evidence>
<feature type="region of interest" description="Disordered" evidence="1">
    <location>
        <begin position="103"/>
        <end position="129"/>
    </location>
</feature>
<gene>
    <name evidence="2" type="ORF">THAOC_12175</name>
</gene>
<protein>
    <submittedName>
        <fullName evidence="2">Uncharacterized protein</fullName>
    </submittedName>
</protein>